<evidence type="ECO:0000256" key="4">
    <source>
        <dbReference type="SAM" id="MobiDB-lite"/>
    </source>
</evidence>
<dbReference type="CDD" id="cd12148">
    <property type="entry name" value="fungal_TF_MHR"/>
    <property type="match status" value="1"/>
</dbReference>
<dbReference type="EMBL" id="JAFIQS010000002">
    <property type="protein sequence ID" value="KAG5172640.1"/>
    <property type="molecule type" value="Genomic_DNA"/>
</dbReference>
<dbReference type="InterPro" id="IPR036864">
    <property type="entry name" value="Zn2-C6_fun-type_DNA-bd_sf"/>
</dbReference>
<name>A0A8H8CP95_PSICU</name>
<dbReference type="PROSITE" id="PS50048">
    <property type="entry name" value="ZN2_CY6_FUNGAL_2"/>
    <property type="match status" value="1"/>
</dbReference>
<dbReference type="PANTHER" id="PTHR31001">
    <property type="entry name" value="UNCHARACTERIZED TRANSCRIPTIONAL REGULATORY PROTEIN"/>
    <property type="match status" value="1"/>
</dbReference>
<dbReference type="GO" id="GO:0008270">
    <property type="term" value="F:zinc ion binding"/>
    <property type="evidence" value="ECO:0007669"/>
    <property type="project" value="InterPro"/>
</dbReference>
<dbReference type="GO" id="GO:0006351">
    <property type="term" value="P:DNA-templated transcription"/>
    <property type="evidence" value="ECO:0007669"/>
    <property type="project" value="InterPro"/>
</dbReference>
<feature type="compositionally biased region" description="Low complexity" evidence="4">
    <location>
        <begin position="117"/>
        <end position="130"/>
    </location>
</feature>
<keyword evidence="2" id="KW-0479">Metal-binding</keyword>
<feature type="compositionally biased region" description="Polar residues" evidence="4">
    <location>
        <begin position="131"/>
        <end position="142"/>
    </location>
</feature>
<dbReference type="InterPro" id="IPR001138">
    <property type="entry name" value="Zn2Cys6_DnaBD"/>
</dbReference>
<protein>
    <recommendedName>
        <fullName evidence="5">Zn(2)-C6 fungal-type domain-containing protein</fullName>
    </recommendedName>
</protein>
<dbReference type="GO" id="GO:0000981">
    <property type="term" value="F:DNA-binding transcription factor activity, RNA polymerase II-specific"/>
    <property type="evidence" value="ECO:0007669"/>
    <property type="project" value="InterPro"/>
</dbReference>
<dbReference type="InterPro" id="IPR007219">
    <property type="entry name" value="XnlR_reg_dom"/>
</dbReference>
<dbReference type="SUPFAM" id="SSF57701">
    <property type="entry name" value="Zn2/Cys6 DNA-binding domain"/>
    <property type="match status" value="1"/>
</dbReference>
<accession>A0A8H8CP95</accession>
<dbReference type="Pfam" id="PF04082">
    <property type="entry name" value="Fungal_trans"/>
    <property type="match status" value="1"/>
</dbReference>
<comment type="caution">
    <text evidence="6">The sequence shown here is derived from an EMBL/GenBank/DDBJ whole genome shotgun (WGS) entry which is preliminary data.</text>
</comment>
<dbReference type="Pfam" id="PF00172">
    <property type="entry name" value="Zn_clus"/>
    <property type="match status" value="1"/>
</dbReference>
<reference evidence="6" key="1">
    <citation type="submission" date="2021-02" db="EMBL/GenBank/DDBJ databases">
        <title>Psilocybe cubensis genome.</title>
        <authorList>
            <person name="Mckernan K.J."/>
            <person name="Crawford S."/>
            <person name="Trippe A."/>
            <person name="Kane L.T."/>
            <person name="Mclaughlin S."/>
        </authorList>
    </citation>
    <scope>NUCLEOTIDE SEQUENCE [LARGE SCALE GENOMIC DNA]</scope>
    <source>
        <strain evidence="6">MGC-MH-2018</strain>
    </source>
</reference>
<evidence type="ECO:0000259" key="5">
    <source>
        <dbReference type="PROSITE" id="PS50048"/>
    </source>
</evidence>
<dbReference type="Gene3D" id="4.10.240.10">
    <property type="entry name" value="Zn(2)-C6 fungal-type DNA-binding domain"/>
    <property type="match status" value="1"/>
</dbReference>
<gene>
    <name evidence="6" type="ORF">JR316_002142</name>
</gene>
<organism evidence="6">
    <name type="scientific">Psilocybe cubensis</name>
    <name type="common">Psychedelic mushroom</name>
    <name type="synonym">Stropharia cubensis</name>
    <dbReference type="NCBI Taxonomy" id="181762"/>
    <lineage>
        <taxon>Eukaryota</taxon>
        <taxon>Fungi</taxon>
        <taxon>Dikarya</taxon>
        <taxon>Basidiomycota</taxon>
        <taxon>Agaricomycotina</taxon>
        <taxon>Agaricomycetes</taxon>
        <taxon>Agaricomycetidae</taxon>
        <taxon>Agaricales</taxon>
        <taxon>Agaricineae</taxon>
        <taxon>Strophariaceae</taxon>
        <taxon>Psilocybe</taxon>
    </lineage>
</organism>
<evidence type="ECO:0000256" key="1">
    <source>
        <dbReference type="ARBA" id="ARBA00004123"/>
    </source>
</evidence>
<feature type="domain" description="Zn(2)-C6 fungal-type" evidence="5">
    <location>
        <begin position="26"/>
        <end position="57"/>
    </location>
</feature>
<dbReference type="AlphaFoldDB" id="A0A8H8CP95"/>
<proteinExistence type="predicted"/>
<keyword evidence="3" id="KW-0539">Nucleus</keyword>
<dbReference type="GO" id="GO:0003677">
    <property type="term" value="F:DNA binding"/>
    <property type="evidence" value="ECO:0007669"/>
    <property type="project" value="InterPro"/>
</dbReference>
<evidence type="ECO:0000256" key="2">
    <source>
        <dbReference type="ARBA" id="ARBA00022723"/>
    </source>
</evidence>
<comment type="subcellular location">
    <subcellularLocation>
        <location evidence="1">Nucleus</location>
    </subcellularLocation>
</comment>
<dbReference type="SMART" id="SM00066">
    <property type="entry name" value="GAL4"/>
    <property type="match status" value="1"/>
</dbReference>
<dbReference type="PROSITE" id="PS00463">
    <property type="entry name" value="ZN2_CY6_FUNGAL_1"/>
    <property type="match status" value="1"/>
</dbReference>
<sequence>MDSFSSDSAGGKIVKEKKTRRRLRLSCVECTKRRQKCDRKHPCSLCITRGVAHLCRWESVPVARPPPARPPISALREASLPTNHDQEELISELKQRIATLEHELSKAREQPASPYHTHSSGSRTQSTSPSCNATDVSTNSGLSDHLSDISHRQSSVEILHEQSFRSTRGSPDLLPVASPLNDETYESISYLAHLSLAHHGEFIGRGSVICALHSMTTRRVPRFLYAKSTDPLSDFREPVRRFSDISFAGSVEELVALLPSMMVVETLTSAFFAEVNWRYAIPEDWFRDARSQMWLSLQHRRSQINTNWLVLLFAVLASAPQAAYDEVEPYAPVRTNDDYFMCSILARRLVEDEFLNVPNSSVMVSAADGTVLGCLAIPMLCNYLAERGRISEAWKLAGQGIRSAEAVGMHRDPEWRLWQMMSSDEKLLRRRAWWGLFIADKVYSYILGRPQILRPETFEVDSSPSPNPNGTRNIVNIGLNVIVSLMELLSNAIEKCFNDVSPSCSAFFQMDRTFEEWEERLPTEYQRGSDSRLLQDYSPAELKLLALQRYFIHTWHMIGRLKFHLAITTGLGSVPHSPNDLRRSMETCVTITLQIIRFQTATYQASLRPSDDSYAFAYPVNCWLFEGCFSLFEASVALITTMSRLRWHEMEAETNSALDSAMFVFDKVAHREKGKTKDGATRAIEVLTTIRDQGWLGKGERLRLPRIKDDPESQEIQGVLDVEKDSRNDFPISGVFASSSHYSMGPMHPSDIHLPKFSQLEDFVGYGIGARAAADHMDIVHVGNERIHHL</sequence>
<dbReference type="GO" id="GO:0005634">
    <property type="term" value="C:nucleus"/>
    <property type="evidence" value="ECO:0007669"/>
    <property type="project" value="UniProtKB-SubCell"/>
</dbReference>
<evidence type="ECO:0000256" key="3">
    <source>
        <dbReference type="ARBA" id="ARBA00023242"/>
    </source>
</evidence>
<evidence type="ECO:0000313" key="6">
    <source>
        <dbReference type="EMBL" id="KAG5172640.1"/>
    </source>
</evidence>
<dbReference type="InterPro" id="IPR050613">
    <property type="entry name" value="Sec_Metabolite_Reg"/>
</dbReference>
<feature type="region of interest" description="Disordered" evidence="4">
    <location>
        <begin position="105"/>
        <end position="146"/>
    </location>
</feature>
<dbReference type="SMART" id="SM00906">
    <property type="entry name" value="Fungal_trans"/>
    <property type="match status" value="1"/>
</dbReference>
<dbReference type="OrthoDB" id="3364175at2759"/>